<dbReference type="RefSeq" id="WP_266055373.1">
    <property type="nucleotide sequence ID" value="NZ_JAPFQN010000003.1"/>
</dbReference>
<accession>A0ABT3RNT5</accession>
<protein>
    <recommendedName>
        <fullName evidence="3">DUF3857 domain-containing protein</fullName>
    </recommendedName>
</protein>
<evidence type="ECO:0000313" key="2">
    <source>
        <dbReference type="Proteomes" id="UP001209885"/>
    </source>
</evidence>
<gene>
    <name evidence="1" type="ORF">OO013_03980</name>
</gene>
<dbReference type="Gene3D" id="2.60.40.3140">
    <property type="match status" value="1"/>
</dbReference>
<evidence type="ECO:0000313" key="1">
    <source>
        <dbReference type="EMBL" id="MCX2743008.1"/>
    </source>
</evidence>
<comment type="caution">
    <text evidence="1">The sequence shown here is derived from an EMBL/GenBank/DDBJ whole genome shotgun (WGS) entry which is preliminary data.</text>
</comment>
<evidence type="ECO:0008006" key="3">
    <source>
        <dbReference type="Google" id="ProtNLM"/>
    </source>
</evidence>
<keyword evidence="2" id="KW-1185">Reference proteome</keyword>
<proteinExistence type="predicted"/>
<dbReference type="Gene3D" id="2.60.120.1130">
    <property type="match status" value="1"/>
</dbReference>
<organism evidence="1 2">
    <name type="scientific">Mangrovivirga halotolerans</name>
    <dbReference type="NCBI Taxonomy" id="2993936"/>
    <lineage>
        <taxon>Bacteria</taxon>
        <taxon>Pseudomonadati</taxon>
        <taxon>Bacteroidota</taxon>
        <taxon>Cytophagia</taxon>
        <taxon>Cytophagales</taxon>
        <taxon>Mangrovivirgaceae</taxon>
        <taxon>Mangrovivirga</taxon>
    </lineage>
</organism>
<dbReference type="EMBL" id="JAPFQN010000003">
    <property type="protein sequence ID" value="MCX2743008.1"/>
    <property type="molecule type" value="Genomic_DNA"/>
</dbReference>
<reference evidence="1 2" key="1">
    <citation type="submission" date="2022-11" db="EMBL/GenBank/DDBJ databases">
        <title>The characterization of three novel Bacteroidetes species and genomic analysis of their roles in tidal elemental geochemical cycles.</title>
        <authorList>
            <person name="Ma K."/>
        </authorList>
    </citation>
    <scope>NUCLEOTIDE SEQUENCE [LARGE SCALE GENOMIC DNA]</scope>
    <source>
        <strain evidence="1 2">M17</strain>
    </source>
</reference>
<dbReference type="Proteomes" id="UP001209885">
    <property type="component" value="Unassembled WGS sequence"/>
</dbReference>
<dbReference type="Gene3D" id="3.10.620.30">
    <property type="match status" value="1"/>
</dbReference>
<name>A0ABT3RNT5_9BACT</name>
<sequence length="663" mass="76816">MKHLPIIFLTLFTINISIGQELASNNVPIDILKQKKDSVFPESDAVILFDIGNSKFIDTDDGYNIQFTRSKRVKVYTKAGAENAEFSIDYYVDGYGKTEYVKKIEVISYNLENGNKTFTLLDKNSIYDEKINERWRAKKFAIPNVKAGTVYDIKYVLETPFHFNLPDWTFQSFYPTRYSEYTVAMIPFYEYIFDSQQISEFDIKEKKIDDVERQFGNIIDVYGVNRGSGSIFNDVIFKFGLKNVPAYNPDKYISSPTDYIKKIDFQLSKFHSPYTGTKEIITTWPALSKDLSNHDDFGKYIKKAKKESKDILAKLDLKGKSDSEKTKIIVDFFKKFMHWNKFYSFYASEKPKEVIDNRTGNSAEINLLLTALLIEAGINAKPVIISTRNHGKIKSNYPFKHYFNHVLIFIENPGILIDGIDPTLRYNLIPTNSINGVGLIINDEEPRWLTLSNNIPSIDKHIFIIEPINANRLDIQFVNVSSFYVASQTKKTFDNNEDKIKEYAEKNGITEINTIRTKGYDNPDMPYSIIIKGEKEASTINNDLIIKPFLNFPLSENPFKEESRSYPVDFIYPFEQQYISKIKVPEGYEVKFIPEPFELSNNLIGIEIEYIQLANIISINANFNLKQNVYSPEDYPKLKRYFEIMIERFNKEVIISRTTVSEL</sequence>